<name>A0AA40CFB2_9PEZI</name>
<accession>A0AA40CFB2</accession>
<keyword evidence="3" id="KW-1185">Reference proteome</keyword>
<gene>
    <name evidence="2" type="ORF">B0T17DRAFT_38478</name>
</gene>
<proteinExistence type="predicted"/>
<sequence length="107" mass="12202">MRRVSVEMKPAKAFLCFFLCFLFSSGVLRDTASNSIRSHLCHQDILRFMHTRYFNISIGGSAPGFRNGRNKKRAAILFSFLFLRFQSSTLGLRLSIWAGCPQHILDA</sequence>
<feature type="signal peptide" evidence="1">
    <location>
        <begin position="1"/>
        <end position="29"/>
    </location>
</feature>
<evidence type="ECO:0008006" key="4">
    <source>
        <dbReference type="Google" id="ProtNLM"/>
    </source>
</evidence>
<dbReference type="Proteomes" id="UP001174934">
    <property type="component" value="Unassembled WGS sequence"/>
</dbReference>
<comment type="caution">
    <text evidence="2">The sequence shown here is derived from an EMBL/GenBank/DDBJ whole genome shotgun (WGS) entry which is preliminary data.</text>
</comment>
<evidence type="ECO:0000313" key="3">
    <source>
        <dbReference type="Proteomes" id="UP001174934"/>
    </source>
</evidence>
<organism evidence="2 3">
    <name type="scientific">Bombardia bombarda</name>
    <dbReference type="NCBI Taxonomy" id="252184"/>
    <lineage>
        <taxon>Eukaryota</taxon>
        <taxon>Fungi</taxon>
        <taxon>Dikarya</taxon>
        <taxon>Ascomycota</taxon>
        <taxon>Pezizomycotina</taxon>
        <taxon>Sordariomycetes</taxon>
        <taxon>Sordariomycetidae</taxon>
        <taxon>Sordariales</taxon>
        <taxon>Lasiosphaeriaceae</taxon>
        <taxon>Bombardia</taxon>
    </lineage>
</organism>
<evidence type="ECO:0000256" key="1">
    <source>
        <dbReference type="SAM" id="SignalP"/>
    </source>
</evidence>
<feature type="chain" id="PRO_5041207970" description="Secreted protein" evidence="1">
    <location>
        <begin position="30"/>
        <end position="107"/>
    </location>
</feature>
<dbReference type="EMBL" id="JAULSR010000001">
    <property type="protein sequence ID" value="KAK0635333.1"/>
    <property type="molecule type" value="Genomic_DNA"/>
</dbReference>
<reference evidence="2" key="1">
    <citation type="submission" date="2023-06" db="EMBL/GenBank/DDBJ databases">
        <title>Genome-scale phylogeny and comparative genomics of the fungal order Sordariales.</title>
        <authorList>
            <consortium name="Lawrence Berkeley National Laboratory"/>
            <person name="Hensen N."/>
            <person name="Bonometti L."/>
            <person name="Westerberg I."/>
            <person name="Brannstrom I.O."/>
            <person name="Guillou S."/>
            <person name="Cros-Aarteil S."/>
            <person name="Calhoun S."/>
            <person name="Haridas S."/>
            <person name="Kuo A."/>
            <person name="Mondo S."/>
            <person name="Pangilinan J."/>
            <person name="Riley R."/>
            <person name="LaButti K."/>
            <person name="Andreopoulos B."/>
            <person name="Lipzen A."/>
            <person name="Chen C."/>
            <person name="Yanf M."/>
            <person name="Daum C."/>
            <person name="Ng V."/>
            <person name="Clum A."/>
            <person name="Steindorff A."/>
            <person name="Ohm R."/>
            <person name="Martin F."/>
            <person name="Silar P."/>
            <person name="Natvig D."/>
            <person name="Lalanne C."/>
            <person name="Gautier V."/>
            <person name="Ament-velasquez S.L."/>
            <person name="Kruys A."/>
            <person name="Hutchinson M.I."/>
            <person name="Powell A.J."/>
            <person name="Barry K."/>
            <person name="Miller A.N."/>
            <person name="Grigoriev I.V."/>
            <person name="Debuchy R."/>
            <person name="Gladieux P."/>
            <person name="Thoren M.H."/>
            <person name="Johannesson H."/>
        </authorList>
    </citation>
    <scope>NUCLEOTIDE SEQUENCE</scope>
    <source>
        <strain evidence="2">SMH3391-2</strain>
    </source>
</reference>
<evidence type="ECO:0000313" key="2">
    <source>
        <dbReference type="EMBL" id="KAK0635333.1"/>
    </source>
</evidence>
<protein>
    <recommendedName>
        <fullName evidence="4">Secreted protein</fullName>
    </recommendedName>
</protein>
<dbReference type="AlphaFoldDB" id="A0AA40CFB2"/>
<keyword evidence="1" id="KW-0732">Signal</keyword>